<reference evidence="3 4" key="1">
    <citation type="submission" date="2017-06" db="EMBL/GenBank/DDBJ databases">
        <title>Genome sequencing of cyanobaciteial culture collection at National Institute for Environmental Studies (NIES).</title>
        <authorList>
            <person name="Hirose Y."/>
            <person name="Shimura Y."/>
            <person name="Fujisawa T."/>
            <person name="Nakamura Y."/>
            <person name="Kawachi M."/>
        </authorList>
    </citation>
    <scope>NUCLEOTIDE SEQUENCE [LARGE SCALE GENOMIC DNA]</scope>
    <source>
        <strain evidence="3 4">NIES-267</strain>
    </source>
</reference>
<gene>
    <name evidence="3" type="ORF">NIES267_38620</name>
</gene>
<feature type="compositionally biased region" description="Basic and acidic residues" evidence="2">
    <location>
        <begin position="150"/>
        <end position="173"/>
    </location>
</feature>
<dbReference type="OrthoDB" id="495992at2"/>
<evidence type="ECO:0000313" key="4">
    <source>
        <dbReference type="Proteomes" id="UP000218418"/>
    </source>
</evidence>
<name>A0A1Z4LT04_9CYAN</name>
<protein>
    <submittedName>
        <fullName evidence="3">Uncharacterized protein</fullName>
    </submittedName>
</protein>
<organism evidence="3 4">
    <name type="scientific">Calothrix parasitica NIES-267</name>
    <dbReference type="NCBI Taxonomy" id="1973488"/>
    <lineage>
        <taxon>Bacteria</taxon>
        <taxon>Bacillati</taxon>
        <taxon>Cyanobacteriota</taxon>
        <taxon>Cyanophyceae</taxon>
        <taxon>Nostocales</taxon>
        <taxon>Calotrichaceae</taxon>
        <taxon>Calothrix</taxon>
    </lineage>
</organism>
<dbReference type="Proteomes" id="UP000218418">
    <property type="component" value="Chromosome"/>
</dbReference>
<accession>A0A1Z4LT04</accession>
<keyword evidence="1" id="KW-0175">Coiled coil</keyword>
<proteinExistence type="predicted"/>
<evidence type="ECO:0000256" key="1">
    <source>
        <dbReference type="SAM" id="Coils"/>
    </source>
</evidence>
<feature type="compositionally biased region" description="Polar residues" evidence="2">
    <location>
        <begin position="174"/>
        <end position="187"/>
    </location>
</feature>
<keyword evidence="4" id="KW-1185">Reference proteome</keyword>
<dbReference type="AlphaFoldDB" id="A0A1Z4LT04"/>
<sequence length="483" mass="54975">MHKIALDDNTQNVYPPFVFTVNFDYSQFENGELQSKAKTTLNQFIGFVRQTFDGLLENGKALNSIYQDCIAHCPKGKKVFDNWLASDDFGASRYIAKAAIEIYNWFSKLPKRLQSLVRANVQKWSVSALKQLTKVSHDLVKELVRSPHRTAAEIKKEREKEERERAREGERGKLNNTPPLPHSSTPALLTPGTRIIVTKCDRGWTGYAGIIISKWRGDFWVLLDHTVSQGMDVKQLFKPHQIQPESQKSAIKPASPKHTFTPAEVEQKIAEALAQREKERAEEELGKFVEIRDAALKAAKEEIIAAQKHATKMEQAKHELIEQLIAQENELQSVRGLVSENQQLEQRVKDLEKALEDSNRDSWGNTFNKQAAKIVNKNLEKTIEPLMSEVERLNNVLSQKEQELTELQTHSRKQQEELQHKSKSNSVIAEFGEIGEHFGWSGWSGTGYRAKSGTLYTGIHALTAFICDLKVSHPNYQYSEIPF</sequence>
<evidence type="ECO:0000256" key="2">
    <source>
        <dbReference type="SAM" id="MobiDB-lite"/>
    </source>
</evidence>
<evidence type="ECO:0000313" key="3">
    <source>
        <dbReference type="EMBL" id="BAY84366.1"/>
    </source>
</evidence>
<feature type="region of interest" description="Disordered" evidence="2">
    <location>
        <begin position="150"/>
        <end position="187"/>
    </location>
</feature>
<dbReference type="EMBL" id="AP018227">
    <property type="protein sequence ID" value="BAY84366.1"/>
    <property type="molecule type" value="Genomic_DNA"/>
</dbReference>
<feature type="coiled-coil region" evidence="1">
    <location>
        <begin position="296"/>
        <end position="417"/>
    </location>
</feature>